<feature type="domain" description="Metallo-beta-lactamase" evidence="1">
    <location>
        <begin position="21"/>
        <end position="207"/>
    </location>
</feature>
<dbReference type="InterPro" id="IPR001279">
    <property type="entry name" value="Metallo-B-lactamas"/>
</dbReference>
<dbReference type="OrthoDB" id="2273115at2"/>
<dbReference type="Pfam" id="PF00753">
    <property type="entry name" value="Lactamase_B"/>
    <property type="match status" value="1"/>
</dbReference>
<dbReference type="Proteomes" id="UP000199649">
    <property type="component" value="Chromosome I"/>
</dbReference>
<organism evidence="2 3">
    <name type="scientific">Agrococcus carbonis</name>
    <dbReference type="NCBI Taxonomy" id="684552"/>
    <lineage>
        <taxon>Bacteria</taxon>
        <taxon>Bacillati</taxon>
        <taxon>Actinomycetota</taxon>
        <taxon>Actinomycetes</taxon>
        <taxon>Micrococcales</taxon>
        <taxon>Microbacteriaceae</taxon>
        <taxon>Agrococcus</taxon>
    </lineage>
</organism>
<dbReference type="STRING" id="684552.SAMN04489719_0995"/>
<dbReference type="PANTHER" id="PTHR42951:SF4">
    <property type="entry name" value="ACYL-COENZYME A THIOESTERASE MBLAC2"/>
    <property type="match status" value="1"/>
</dbReference>
<dbReference type="AlphaFoldDB" id="A0A1H1MJB3"/>
<name>A0A1H1MJB3_9MICO</name>
<dbReference type="PANTHER" id="PTHR42951">
    <property type="entry name" value="METALLO-BETA-LACTAMASE DOMAIN-CONTAINING"/>
    <property type="match status" value="1"/>
</dbReference>
<reference evidence="3" key="1">
    <citation type="submission" date="2016-10" db="EMBL/GenBank/DDBJ databases">
        <authorList>
            <person name="Varghese N."/>
            <person name="Submissions S."/>
        </authorList>
    </citation>
    <scope>NUCLEOTIDE SEQUENCE [LARGE SCALE GENOMIC DNA]</scope>
    <source>
        <strain evidence="3">DSM 22965</strain>
    </source>
</reference>
<dbReference type="InterPro" id="IPR036866">
    <property type="entry name" value="RibonucZ/Hydroxyglut_hydro"/>
</dbReference>
<dbReference type="SUPFAM" id="SSF56281">
    <property type="entry name" value="Metallo-hydrolase/oxidoreductase"/>
    <property type="match status" value="1"/>
</dbReference>
<protein>
    <submittedName>
        <fullName evidence="2">Glyoxylase, beta-lactamase superfamily II</fullName>
    </submittedName>
</protein>
<dbReference type="RefSeq" id="WP_092665990.1">
    <property type="nucleotide sequence ID" value="NZ_LT629734.1"/>
</dbReference>
<evidence type="ECO:0000259" key="1">
    <source>
        <dbReference type="SMART" id="SM00849"/>
    </source>
</evidence>
<dbReference type="EMBL" id="LT629734">
    <property type="protein sequence ID" value="SDR86712.1"/>
    <property type="molecule type" value="Genomic_DNA"/>
</dbReference>
<evidence type="ECO:0000313" key="3">
    <source>
        <dbReference type="Proteomes" id="UP000199649"/>
    </source>
</evidence>
<gene>
    <name evidence="2" type="ORF">SAMN04489719_0995</name>
</gene>
<evidence type="ECO:0000313" key="2">
    <source>
        <dbReference type="EMBL" id="SDR86712.1"/>
    </source>
</evidence>
<accession>A0A1H1MJB3</accession>
<proteinExistence type="predicted"/>
<dbReference type="InterPro" id="IPR050855">
    <property type="entry name" value="NDM-1-like"/>
</dbReference>
<keyword evidence="3" id="KW-1185">Reference proteome</keyword>
<sequence>MSSQLLPVAPGVERWVMPEAAMNAVVVADGGDALVVDPGTLPARAAELRAAVEARGDRIVAVVITHAHWDHCFALSAVDDVPCLAHPTAIAELRQHGDAQREAVLGFASPEVADAVRALPIVIPGEPVAAPRTLRVGALEVELEPLGPAHTGGDLVVHVPAAGVTIAGDLVETADDPQLDESTDVGGWLRALDRLEQHAQPLLLPGHGEPCGHERIVHHRALLEPRAV</sequence>
<dbReference type="Gene3D" id="3.60.15.10">
    <property type="entry name" value="Ribonuclease Z/Hydroxyacylglutathione hydrolase-like"/>
    <property type="match status" value="1"/>
</dbReference>
<dbReference type="SMART" id="SM00849">
    <property type="entry name" value="Lactamase_B"/>
    <property type="match status" value="1"/>
</dbReference>
<dbReference type="CDD" id="cd16282">
    <property type="entry name" value="metallo-hydrolase-like_MBL-fold"/>
    <property type="match status" value="1"/>
</dbReference>